<dbReference type="Proteomes" id="UP000316560">
    <property type="component" value="Unassembled WGS sequence"/>
</dbReference>
<gene>
    <name evidence="2" type="ORF">FB472_1183</name>
</gene>
<keyword evidence="3" id="KW-1185">Reference proteome</keyword>
<proteinExistence type="predicted"/>
<evidence type="ECO:0000256" key="1">
    <source>
        <dbReference type="SAM" id="MobiDB-lite"/>
    </source>
</evidence>
<protein>
    <submittedName>
        <fullName evidence="2">Uncharacterized protein</fullName>
    </submittedName>
</protein>
<evidence type="ECO:0000313" key="2">
    <source>
        <dbReference type="EMBL" id="TQO19615.1"/>
    </source>
</evidence>
<feature type="compositionally biased region" description="Basic and acidic residues" evidence="1">
    <location>
        <begin position="61"/>
        <end position="71"/>
    </location>
</feature>
<evidence type="ECO:0000313" key="3">
    <source>
        <dbReference type="Proteomes" id="UP000316560"/>
    </source>
</evidence>
<feature type="region of interest" description="Disordered" evidence="1">
    <location>
        <begin position="61"/>
        <end position="81"/>
    </location>
</feature>
<dbReference type="EMBL" id="VFRA01000001">
    <property type="protein sequence ID" value="TQO19615.1"/>
    <property type="molecule type" value="Genomic_DNA"/>
</dbReference>
<comment type="caution">
    <text evidence="2">The sequence shown here is derived from an EMBL/GenBank/DDBJ whole genome shotgun (WGS) entry which is preliminary data.</text>
</comment>
<name>A0A8H2PWX0_9MICO</name>
<accession>A0A8H2PWX0</accession>
<dbReference type="AlphaFoldDB" id="A0A8H2PWX0"/>
<reference evidence="2 3" key="1">
    <citation type="submission" date="2019-06" db="EMBL/GenBank/DDBJ databases">
        <title>Sequencing the genomes of 1000 actinobacteria strains.</title>
        <authorList>
            <person name="Klenk H.-P."/>
        </authorList>
    </citation>
    <scope>NUCLEOTIDE SEQUENCE [LARGE SCALE GENOMIC DNA]</scope>
    <source>
        <strain evidence="2 3">DSM 21947</strain>
    </source>
</reference>
<sequence length="81" mass="8654">MGAAALAQLPLDRTGTFARSTLSPQVMSRGTSLLMTLMSAAAPLLGQDESIQRTQLDVKAERKVSLDEPPIHEVTGSSDRM</sequence>
<organism evidence="2 3">
    <name type="scientific">Rhodoglobus vestalii</name>
    <dbReference type="NCBI Taxonomy" id="193384"/>
    <lineage>
        <taxon>Bacteria</taxon>
        <taxon>Bacillati</taxon>
        <taxon>Actinomycetota</taxon>
        <taxon>Actinomycetes</taxon>
        <taxon>Micrococcales</taxon>
        <taxon>Microbacteriaceae</taxon>
        <taxon>Rhodoglobus</taxon>
    </lineage>
</organism>